<accession>A0A814Z194</accession>
<comment type="caution">
    <text evidence="2">The sequence shown here is derived from an EMBL/GenBank/DDBJ whole genome shotgun (WGS) entry which is preliminary data.</text>
</comment>
<gene>
    <name evidence="2" type="ORF">GPM918_LOCUS25456</name>
    <name evidence="3" type="ORF">GPM918_LOCUS25461</name>
    <name evidence="1" type="ORF">OVA965_LOCUS8077</name>
    <name evidence="5" type="ORF">SRO942_LOCUS25462</name>
    <name evidence="6" type="ORF">SRO942_LOCUS25467</name>
    <name evidence="4" type="ORF">TMI583_LOCUS8070</name>
</gene>
<organism evidence="2 7">
    <name type="scientific">Didymodactylos carnosus</name>
    <dbReference type="NCBI Taxonomy" id="1234261"/>
    <lineage>
        <taxon>Eukaryota</taxon>
        <taxon>Metazoa</taxon>
        <taxon>Spiralia</taxon>
        <taxon>Gnathifera</taxon>
        <taxon>Rotifera</taxon>
        <taxon>Eurotatoria</taxon>
        <taxon>Bdelloidea</taxon>
        <taxon>Philodinida</taxon>
        <taxon>Philodinidae</taxon>
        <taxon>Didymodactylos</taxon>
    </lineage>
</organism>
<reference evidence="2" key="1">
    <citation type="submission" date="2021-02" db="EMBL/GenBank/DDBJ databases">
        <authorList>
            <person name="Nowell W R."/>
        </authorList>
    </citation>
    <scope>NUCLEOTIDE SEQUENCE</scope>
</reference>
<dbReference type="AlphaFoldDB" id="A0A814Z194"/>
<name>A0A814Z194_9BILA</name>
<dbReference type="EMBL" id="CAJOBC010009895">
    <property type="protein sequence ID" value="CAF3999130.1"/>
    <property type="molecule type" value="Genomic_DNA"/>
</dbReference>
<evidence type="ECO:0000313" key="1">
    <source>
        <dbReference type="EMBL" id="CAF0869925.1"/>
    </source>
</evidence>
<sequence length="166" mass="19105">MPWTSEEPYGGFTQCKNCTVHSLFKTDPTKISVKRQEALGGDPKDSTLQLFRRLSKLREKESFQFGSLKTGYTLKNGADIFWFIRESAGYRGYVTLFNMGLQEVIHLSLHDLSNFTVPHDVHYEYQWPTVKLPVNQTIDADNLLVQPKSITILSWAPKLINPRKKQ</sequence>
<dbReference type="EMBL" id="CAJNOQ010009890">
    <property type="protein sequence ID" value="CAF1236780.1"/>
    <property type="molecule type" value="Genomic_DNA"/>
</dbReference>
<proteinExistence type="predicted"/>
<evidence type="ECO:0000313" key="7">
    <source>
        <dbReference type="Proteomes" id="UP000663829"/>
    </source>
</evidence>
<dbReference type="EMBL" id="CAJOBC010009895">
    <property type="protein sequence ID" value="CAF3999219.1"/>
    <property type="molecule type" value="Genomic_DNA"/>
</dbReference>
<protein>
    <submittedName>
        <fullName evidence="2">Uncharacterized protein</fullName>
    </submittedName>
</protein>
<evidence type="ECO:0000313" key="6">
    <source>
        <dbReference type="EMBL" id="CAF3999219.1"/>
    </source>
</evidence>
<evidence type="ECO:0000313" key="2">
    <source>
        <dbReference type="EMBL" id="CAF1236780.1"/>
    </source>
</evidence>
<dbReference type="EMBL" id="CAJOBA010002662">
    <property type="protein sequence ID" value="CAF3654679.1"/>
    <property type="molecule type" value="Genomic_DNA"/>
</dbReference>
<dbReference type="EMBL" id="CAJNOQ010009890">
    <property type="protein sequence ID" value="CAF1236860.1"/>
    <property type="molecule type" value="Genomic_DNA"/>
</dbReference>
<keyword evidence="7" id="KW-1185">Reference proteome</keyword>
<dbReference type="EMBL" id="CAJNOK010002662">
    <property type="protein sequence ID" value="CAF0869925.1"/>
    <property type="molecule type" value="Genomic_DNA"/>
</dbReference>
<evidence type="ECO:0000313" key="5">
    <source>
        <dbReference type="EMBL" id="CAF3999130.1"/>
    </source>
</evidence>
<dbReference type="Proteomes" id="UP000682733">
    <property type="component" value="Unassembled WGS sequence"/>
</dbReference>
<evidence type="ECO:0000313" key="4">
    <source>
        <dbReference type="EMBL" id="CAF3654679.1"/>
    </source>
</evidence>
<dbReference type="OrthoDB" id="1740265at2759"/>
<dbReference type="Proteomes" id="UP000677228">
    <property type="component" value="Unassembled WGS sequence"/>
</dbReference>
<evidence type="ECO:0000313" key="3">
    <source>
        <dbReference type="EMBL" id="CAF1236860.1"/>
    </source>
</evidence>
<dbReference type="Proteomes" id="UP000663829">
    <property type="component" value="Unassembled WGS sequence"/>
</dbReference>
<dbReference type="Proteomes" id="UP000681722">
    <property type="component" value="Unassembled WGS sequence"/>
</dbReference>